<evidence type="ECO:0000313" key="3">
    <source>
        <dbReference type="Proteomes" id="UP000324897"/>
    </source>
</evidence>
<comment type="caution">
    <text evidence="2">The sequence shown here is derived from an EMBL/GenBank/DDBJ whole genome shotgun (WGS) entry which is preliminary data.</text>
</comment>
<reference evidence="2 3" key="1">
    <citation type="journal article" date="2019" name="Sci. Rep.">
        <title>A high-quality genome of Eragrostis curvula grass provides insights into Poaceae evolution and supports new strategies to enhance forage quality.</title>
        <authorList>
            <person name="Carballo J."/>
            <person name="Santos B.A.C.M."/>
            <person name="Zappacosta D."/>
            <person name="Garbus I."/>
            <person name="Selva J.P."/>
            <person name="Gallo C.A."/>
            <person name="Diaz A."/>
            <person name="Albertini E."/>
            <person name="Caccamo M."/>
            <person name="Echenique V."/>
        </authorList>
    </citation>
    <scope>NUCLEOTIDE SEQUENCE [LARGE SCALE GENOMIC DNA]</scope>
    <source>
        <strain evidence="3">cv. Victoria</strain>
        <tissue evidence="2">Leaf</tissue>
    </source>
</reference>
<feature type="region of interest" description="Disordered" evidence="1">
    <location>
        <begin position="40"/>
        <end position="67"/>
    </location>
</feature>
<feature type="compositionally biased region" description="Pro residues" evidence="1">
    <location>
        <begin position="46"/>
        <end position="57"/>
    </location>
</feature>
<dbReference type="EMBL" id="RWGY01000013">
    <property type="protein sequence ID" value="TVU24964.1"/>
    <property type="molecule type" value="Genomic_DNA"/>
</dbReference>
<dbReference type="AlphaFoldDB" id="A0A5J9UNH6"/>
<evidence type="ECO:0000256" key="1">
    <source>
        <dbReference type="SAM" id="MobiDB-lite"/>
    </source>
</evidence>
<evidence type="ECO:0000313" key="2">
    <source>
        <dbReference type="EMBL" id="TVU24964.1"/>
    </source>
</evidence>
<accession>A0A5J9UNH6</accession>
<gene>
    <name evidence="2" type="ORF">EJB05_27435</name>
</gene>
<dbReference type="Proteomes" id="UP000324897">
    <property type="component" value="Chromosome 2"/>
</dbReference>
<name>A0A5J9UNH6_9POAL</name>
<dbReference type="Gramene" id="TVU24964">
    <property type="protein sequence ID" value="TVU24964"/>
    <property type="gene ID" value="EJB05_27435"/>
</dbReference>
<proteinExistence type="predicted"/>
<feature type="non-terminal residue" evidence="2">
    <location>
        <position position="1"/>
    </location>
</feature>
<sequence>MWWTKPNTNGKSFLASRWGPAKNVKVMNGLSLQRTEELQVHFSTNPQPPSPPIPPAAPAGSGHRRSPALAHACLRRHHLLRA</sequence>
<organism evidence="2 3">
    <name type="scientific">Eragrostis curvula</name>
    <name type="common">weeping love grass</name>
    <dbReference type="NCBI Taxonomy" id="38414"/>
    <lineage>
        <taxon>Eukaryota</taxon>
        <taxon>Viridiplantae</taxon>
        <taxon>Streptophyta</taxon>
        <taxon>Embryophyta</taxon>
        <taxon>Tracheophyta</taxon>
        <taxon>Spermatophyta</taxon>
        <taxon>Magnoliopsida</taxon>
        <taxon>Liliopsida</taxon>
        <taxon>Poales</taxon>
        <taxon>Poaceae</taxon>
        <taxon>PACMAD clade</taxon>
        <taxon>Chloridoideae</taxon>
        <taxon>Eragrostideae</taxon>
        <taxon>Eragrostidinae</taxon>
        <taxon>Eragrostis</taxon>
    </lineage>
</organism>
<keyword evidence="3" id="KW-1185">Reference proteome</keyword>
<protein>
    <submittedName>
        <fullName evidence="2">Uncharacterized protein</fullName>
    </submittedName>
</protein>